<dbReference type="GO" id="GO:0015031">
    <property type="term" value="P:protein transport"/>
    <property type="evidence" value="ECO:0007669"/>
    <property type="project" value="InterPro"/>
</dbReference>
<evidence type="ECO:0000313" key="5">
    <source>
        <dbReference type="Proteomes" id="UP000265427"/>
    </source>
</evidence>
<dbReference type="SUPFAM" id="SSF52799">
    <property type="entry name" value="(Phosphotyrosine protein) phosphatases II"/>
    <property type="match status" value="1"/>
</dbReference>
<dbReference type="VEuPathDB" id="FungiDB:H257_05897"/>
<dbReference type="GO" id="GO:0004484">
    <property type="term" value="F:mRNA guanylyltransferase activity"/>
    <property type="evidence" value="ECO:0007669"/>
    <property type="project" value="InterPro"/>
</dbReference>
<dbReference type="GO" id="GO:0007030">
    <property type="term" value="P:Golgi organization"/>
    <property type="evidence" value="ECO:0007669"/>
    <property type="project" value="InterPro"/>
</dbReference>
<feature type="domain" description="COG complex component COG2 C-terminal" evidence="3">
    <location>
        <begin position="333"/>
        <end position="571"/>
    </location>
</feature>
<evidence type="ECO:0000259" key="3">
    <source>
        <dbReference type="Pfam" id="PF12022"/>
    </source>
</evidence>
<dbReference type="GO" id="GO:0016020">
    <property type="term" value="C:membrane"/>
    <property type="evidence" value="ECO:0007669"/>
    <property type="project" value="InterPro"/>
</dbReference>
<gene>
    <name evidence="4" type="ORF">DYB36_001444</name>
</gene>
<feature type="region of interest" description="Disordered" evidence="1">
    <location>
        <begin position="812"/>
        <end position="836"/>
    </location>
</feature>
<dbReference type="CDD" id="cd07895">
    <property type="entry name" value="Adenylation_mRNA_capping"/>
    <property type="match status" value="1"/>
</dbReference>
<dbReference type="Proteomes" id="UP000265427">
    <property type="component" value="Unassembled WGS sequence"/>
</dbReference>
<dbReference type="Pfam" id="PF12022">
    <property type="entry name" value="COG2_C"/>
    <property type="match status" value="1"/>
</dbReference>
<organism evidence="4 5">
    <name type="scientific">Aphanomyces astaci</name>
    <name type="common">Crayfish plague agent</name>
    <dbReference type="NCBI Taxonomy" id="112090"/>
    <lineage>
        <taxon>Eukaryota</taxon>
        <taxon>Sar</taxon>
        <taxon>Stramenopiles</taxon>
        <taxon>Oomycota</taxon>
        <taxon>Saprolegniomycetes</taxon>
        <taxon>Saprolegniales</taxon>
        <taxon>Verrucalvaceae</taxon>
        <taxon>Aphanomyces</taxon>
    </lineage>
</organism>
<dbReference type="GO" id="GO:0006891">
    <property type="term" value="P:intra-Golgi vesicle-mediated transport"/>
    <property type="evidence" value="ECO:0007669"/>
    <property type="project" value="TreeGrafter"/>
</dbReference>
<dbReference type="Gene3D" id="3.30.470.30">
    <property type="entry name" value="DNA ligase/mRNA capping enzyme"/>
    <property type="match status" value="1"/>
</dbReference>
<dbReference type="InterPro" id="IPR029021">
    <property type="entry name" value="Prot-tyrosine_phosphatase-like"/>
</dbReference>
<dbReference type="InterPro" id="IPR009316">
    <property type="entry name" value="COG2"/>
</dbReference>
<comment type="caution">
    <text evidence="4">The sequence shown here is derived from an EMBL/GenBank/DDBJ whole genome shotgun (WGS) entry which is preliminary data.</text>
</comment>
<dbReference type="InterPro" id="IPR001339">
    <property type="entry name" value="mRNA_cap_enzyme_adenylation"/>
</dbReference>
<dbReference type="Pfam" id="PF01331">
    <property type="entry name" value="mRNA_cap_enzyme"/>
    <property type="match status" value="1"/>
</dbReference>
<dbReference type="SUPFAM" id="SSF56091">
    <property type="entry name" value="DNA ligase/mRNA capping enzyme, catalytic domain"/>
    <property type="match status" value="1"/>
</dbReference>
<dbReference type="Gene3D" id="3.90.190.10">
    <property type="entry name" value="Protein tyrosine phosphatase superfamily"/>
    <property type="match status" value="1"/>
</dbReference>
<dbReference type="PANTHER" id="PTHR12961">
    <property type="entry name" value="CONSERVED OLIGOMERIC GOLGI COMPLEX COMPONENT 2"/>
    <property type="match status" value="1"/>
</dbReference>
<evidence type="ECO:0008006" key="6">
    <source>
        <dbReference type="Google" id="ProtNLM"/>
    </source>
</evidence>
<feature type="domain" description="mRNA capping enzyme adenylation" evidence="2">
    <location>
        <begin position="928"/>
        <end position="1097"/>
    </location>
</feature>
<sequence>MPNKKATMGYCFEEAAFEADGFHAATFLEECQSRSPIVQVHHDLEKLMQSLENQHALVQKAEVHVAELTELQTQKANLQLSITIAEKFHAVESLLGITPAGDTTSDACDAASAMFTSAEQSIRLERSARLVLELGSLLAQGLDIPSILVCIAELATEIVPDSFYAREHTINTANVSHLLRAYVLLEDASTAESMVARLVMQPFLDDTMTRGRLDGKHRGSCEGLSGMYASVLTFVERKLGGVLALAVCQGGDATNSVDLLGQSVWTPVLDTMRSKLGEVFTPANPDRFYHVRPCIPNFTTSMSFVASLEQLCLSPGAALRFHSTHVQPFRDSWNLVVYMQLRQNELNQVLAASKATPRPVVDSTFAFPVTTATWHVLVKTWADGVVLAPLVAASARYSLTVLSQYMAYWRDPLESAVSLVANASKTAATLFADVHHPGLMSCDDVYCLGSDLHRLGMHHVFELARMERSCWDTAAVLVSDECKKVLPAVRTIKGQYQMTNKPMPTTPSTYVATVTRPLDEFLAKWREDVGTHPLASDVLSTTMDSYASAALDLLKSATELEESLKSRKNQRLMMKTPPFGGLVENIVPIRPPLSTLYEVHYDSSFKGATPTDLMEGLIEQAKRGKVFNVATVIDASGNGVYYHERGYVALVSYTEWNDWDVEYVKIPADTDNDAVHDAASATEIVPSKSFVTKFLQSVQQHFAGDRCDENIAVFGARGYNTSAFLIVCYLVELKGLSLNDALEAYKKTNPVLYKRYYSTLKPQGLRIRRPDPPSWDPVAADDSPEAIGADILTDDDKAQPFVRIQSAAIAPPKPAASYPPPPISMPSTASHHHPSYKPAAPPVFHMPPPVAKKPLTKKRKIRTWEDDVEPFPFGDAVPVDSAEHERLVAVVAELTGGLSDGFPGCEATSLTKIHIRDPTRRAPGSLTKEYLVTWRARGTRCLILALKDANYLVSRAQTFTKINVKFPRKRALHENTDKTLVDGVLVQDRDGGAVVRRFLAFDLIAWEGASVYKSKLEKRLQCLQNEIILPRKTVLSIWPFMCRQGADESFRVRMKDHFRLDKTEHLLRNFIPKVTHDVEGLIFTPKQATYGVGGFEADEPVFKFVTDASMMMLGGLDGSLTEGQLLQYIQHIPK</sequence>
<accession>A0A397AN70</accession>
<evidence type="ECO:0000313" key="4">
    <source>
        <dbReference type="EMBL" id="RHY08496.1"/>
    </source>
</evidence>
<proteinExistence type="predicted"/>
<name>A0A397AN70_APHAT</name>
<dbReference type="GO" id="GO:0017119">
    <property type="term" value="C:Golgi transport complex"/>
    <property type="evidence" value="ECO:0007669"/>
    <property type="project" value="TreeGrafter"/>
</dbReference>
<dbReference type="PANTHER" id="PTHR12961:SF0">
    <property type="entry name" value="CONSERVED OLIGOMERIC GOLGI COMPLEX SUBUNIT 2"/>
    <property type="match status" value="1"/>
</dbReference>
<dbReference type="EMBL" id="QUSZ01005711">
    <property type="protein sequence ID" value="RHY08496.1"/>
    <property type="molecule type" value="Genomic_DNA"/>
</dbReference>
<evidence type="ECO:0000256" key="1">
    <source>
        <dbReference type="SAM" id="MobiDB-lite"/>
    </source>
</evidence>
<evidence type="ECO:0000259" key="2">
    <source>
        <dbReference type="Pfam" id="PF01331"/>
    </source>
</evidence>
<dbReference type="InterPro" id="IPR024603">
    <property type="entry name" value="COG_complex_COG2_C"/>
</dbReference>
<dbReference type="GO" id="GO:0006370">
    <property type="term" value="P:7-methylguanosine mRNA capping"/>
    <property type="evidence" value="ECO:0007669"/>
    <property type="project" value="InterPro"/>
</dbReference>
<protein>
    <recommendedName>
        <fullName evidence="6">mRNA capping enzyme adenylation domain-containing protein</fullName>
    </recommendedName>
</protein>
<reference evidence="4 5" key="1">
    <citation type="submission" date="2018-08" db="EMBL/GenBank/DDBJ databases">
        <title>Aphanomyces genome sequencing and annotation.</title>
        <authorList>
            <person name="Minardi D."/>
            <person name="Oidtmann B."/>
            <person name="Van Der Giezen M."/>
            <person name="Studholme D.J."/>
        </authorList>
    </citation>
    <scope>NUCLEOTIDE SEQUENCE [LARGE SCALE GENOMIC DNA]</scope>
    <source>
        <strain evidence="4 5">Kv</strain>
    </source>
</reference>
<dbReference type="GO" id="GO:0005524">
    <property type="term" value="F:ATP binding"/>
    <property type="evidence" value="ECO:0007669"/>
    <property type="project" value="InterPro"/>
</dbReference>
<dbReference type="AlphaFoldDB" id="A0A397AN70"/>
<feature type="compositionally biased region" description="Pro residues" evidence="1">
    <location>
        <begin position="812"/>
        <end position="824"/>
    </location>
</feature>